<reference evidence="1 2" key="1">
    <citation type="journal article" date="2017" name="ISME J.">
        <title>Energy and carbon metabolisms in a deep terrestrial subsurface fluid microbial community.</title>
        <authorList>
            <person name="Momper L."/>
            <person name="Jungbluth S.P."/>
            <person name="Lee M.D."/>
            <person name="Amend J.P."/>
        </authorList>
    </citation>
    <scope>NUCLEOTIDE SEQUENCE [LARGE SCALE GENOMIC DNA]</scope>
    <source>
        <strain evidence="1">SURF_5</strain>
    </source>
</reference>
<gene>
    <name evidence="1" type="ORF">C4520_02500</name>
</gene>
<evidence type="ECO:0000313" key="2">
    <source>
        <dbReference type="Proteomes" id="UP000265882"/>
    </source>
</evidence>
<sequence length="130" mass="14844">MRKILWVSPPFEPPLSDQSALAAIPQPQPKNRYRTWKRLNTKVSYFIGNSISLSSFFCSENRRPTPAHCPRVRPNSITNSLLHGSHSSSRETIFFLQVLRLKIRSTGEDLDGDISFSANLPRQALHKRLD</sequence>
<organism evidence="1 2">
    <name type="scientific">Abyssobacteria bacterium (strain SURF_5)</name>
    <dbReference type="NCBI Taxonomy" id="2093360"/>
    <lineage>
        <taxon>Bacteria</taxon>
        <taxon>Pseudomonadati</taxon>
        <taxon>Candidatus Hydrogenedentota</taxon>
        <taxon>Candidatus Abyssobacteria</taxon>
    </lineage>
</organism>
<proteinExistence type="predicted"/>
<evidence type="ECO:0000313" key="1">
    <source>
        <dbReference type="EMBL" id="RJP25493.1"/>
    </source>
</evidence>
<dbReference type="EMBL" id="QZKU01000022">
    <property type="protein sequence ID" value="RJP25493.1"/>
    <property type="molecule type" value="Genomic_DNA"/>
</dbReference>
<protein>
    <submittedName>
        <fullName evidence="1">Uncharacterized protein</fullName>
    </submittedName>
</protein>
<dbReference type="Proteomes" id="UP000265882">
    <property type="component" value="Unassembled WGS sequence"/>
</dbReference>
<name>A0A3A4NYC5_ABYX5</name>
<comment type="caution">
    <text evidence="1">The sequence shown here is derived from an EMBL/GenBank/DDBJ whole genome shotgun (WGS) entry which is preliminary data.</text>
</comment>
<accession>A0A3A4NYC5</accession>
<dbReference type="AlphaFoldDB" id="A0A3A4NYC5"/>